<dbReference type="RefSeq" id="WP_188369810.1">
    <property type="nucleotide sequence ID" value="NZ_BMFH01000001.1"/>
</dbReference>
<dbReference type="InterPro" id="IPR007325">
    <property type="entry name" value="KFase/CYL"/>
</dbReference>
<sequence length="248" mass="28504">MIISFKIGERSVEADLNQPMDISIPLRSGPENVNAWYVDPPRIEPHREGDFTGSIREGASTNFNDISFNPHAHVTHTECLGHITPENQSVNQTLKHFFFHAWLITLAPEKKGDDHIISRKQLERTLKEDRYEALVIRTLPNTRGKLNRQYSHTNPPYFTEEAMELLVERGVEHLLVDLPSVDREKDEGKLLAHKAFWGLNAKMRPGSTITEFIYVPHMIEDGEYLLEIQFAPIENDASPSRPVLYKIR</sequence>
<protein>
    <submittedName>
        <fullName evidence="1">Arylformamidase</fullName>
    </submittedName>
</protein>
<dbReference type="Pfam" id="PF04199">
    <property type="entry name" value="Cyclase"/>
    <property type="match status" value="1"/>
</dbReference>
<evidence type="ECO:0000313" key="1">
    <source>
        <dbReference type="EMBL" id="GGD47078.1"/>
    </source>
</evidence>
<comment type="caution">
    <text evidence="1">The sequence shown here is derived from an EMBL/GenBank/DDBJ whole genome shotgun (WGS) entry which is preliminary data.</text>
</comment>
<dbReference type="EMBL" id="BMFH01000001">
    <property type="protein sequence ID" value="GGD47078.1"/>
    <property type="molecule type" value="Genomic_DNA"/>
</dbReference>
<evidence type="ECO:0000313" key="2">
    <source>
        <dbReference type="Proteomes" id="UP000625780"/>
    </source>
</evidence>
<gene>
    <name evidence="1" type="ORF">GCM10011361_12380</name>
</gene>
<dbReference type="Proteomes" id="UP000625780">
    <property type="component" value="Unassembled WGS sequence"/>
</dbReference>
<name>A0ABQ1QUN4_9FLAO</name>
<organism evidence="1 2">
    <name type="scientific">Muriicola marianensis</name>
    <dbReference type="NCBI Taxonomy" id="1324801"/>
    <lineage>
        <taxon>Bacteria</taxon>
        <taxon>Pseudomonadati</taxon>
        <taxon>Bacteroidota</taxon>
        <taxon>Flavobacteriia</taxon>
        <taxon>Flavobacteriales</taxon>
        <taxon>Flavobacteriaceae</taxon>
        <taxon>Muriicola</taxon>
    </lineage>
</organism>
<reference evidence="2" key="1">
    <citation type="journal article" date="2019" name="Int. J. Syst. Evol. Microbiol.">
        <title>The Global Catalogue of Microorganisms (GCM) 10K type strain sequencing project: providing services to taxonomists for standard genome sequencing and annotation.</title>
        <authorList>
            <consortium name="The Broad Institute Genomics Platform"/>
            <consortium name="The Broad Institute Genome Sequencing Center for Infectious Disease"/>
            <person name="Wu L."/>
            <person name="Ma J."/>
        </authorList>
    </citation>
    <scope>NUCLEOTIDE SEQUENCE [LARGE SCALE GENOMIC DNA]</scope>
    <source>
        <strain evidence="2">CGMCC 1.12606</strain>
    </source>
</reference>
<keyword evidence="2" id="KW-1185">Reference proteome</keyword>
<accession>A0ABQ1QUN4</accession>
<dbReference type="InterPro" id="IPR037175">
    <property type="entry name" value="KFase_sf"/>
</dbReference>
<proteinExistence type="predicted"/>
<dbReference type="SUPFAM" id="SSF102198">
    <property type="entry name" value="Putative cyclase"/>
    <property type="match status" value="1"/>
</dbReference>
<dbReference type="Gene3D" id="3.50.30.50">
    <property type="entry name" value="Putative cyclase"/>
    <property type="match status" value="1"/>
</dbReference>